<evidence type="ECO:0000313" key="1">
    <source>
        <dbReference type="EMBL" id="MBW83461.1"/>
    </source>
</evidence>
<name>A0A2P2IQF6_RHIMU</name>
<accession>A0A2P2IQF6</accession>
<protein>
    <submittedName>
        <fullName evidence="1">Uncharacterized protein</fullName>
    </submittedName>
</protein>
<organism evidence="1">
    <name type="scientific">Rhizophora mucronata</name>
    <name type="common">Asiatic mangrove</name>
    <dbReference type="NCBI Taxonomy" id="61149"/>
    <lineage>
        <taxon>Eukaryota</taxon>
        <taxon>Viridiplantae</taxon>
        <taxon>Streptophyta</taxon>
        <taxon>Embryophyta</taxon>
        <taxon>Tracheophyta</taxon>
        <taxon>Spermatophyta</taxon>
        <taxon>Magnoliopsida</taxon>
        <taxon>eudicotyledons</taxon>
        <taxon>Gunneridae</taxon>
        <taxon>Pentapetalae</taxon>
        <taxon>rosids</taxon>
        <taxon>fabids</taxon>
        <taxon>Malpighiales</taxon>
        <taxon>Rhizophoraceae</taxon>
        <taxon>Rhizophora</taxon>
    </lineage>
</organism>
<proteinExistence type="predicted"/>
<reference evidence="1" key="1">
    <citation type="submission" date="2018-02" db="EMBL/GenBank/DDBJ databases">
        <title>Rhizophora mucronata_Transcriptome.</title>
        <authorList>
            <person name="Meera S.P."/>
            <person name="Sreeshan A."/>
            <person name="Augustine A."/>
        </authorList>
    </citation>
    <scope>NUCLEOTIDE SEQUENCE</scope>
    <source>
        <tissue evidence="1">Leaf</tissue>
    </source>
</reference>
<dbReference type="EMBL" id="GGEC01002978">
    <property type="protein sequence ID" value="MBW83461.1"/>
    <property type="molecule type" value="Transcribed_RNA"/>
</dbReference>
<sequence>MVWDDKSG</sequence>